<dbReference type="Proteomes" id="UP000659124">
    <property type="component" value="Unassembled WGS sequence"/>
</dbReference>
<reference evidence="4 5" key="1">
    <citation type="submission" date="2020-09" db="EMBL/GenBank/DDBJ databases">
        <title>Genome sequences of type strains of Chitinophaga qingshengii and Chitinophaga varians.</title>
        <authorList>
            <person name="Kittiwongwattana C."/>
        </authorList>
    </citation>
    <scope>NUCLEOTIDE SEQUENCE [LARGE SCALE GENOMIC DNA]</scope>
    <source>
        <strain evidence="4 5">JCM 30026</strain>
    </source>
</reference>
<feature type="domain" description="TerD" evidence="3">
    <location>
        <begin position="95"/>
        <end position="217"/>
    </location>
</feature>
<comment type="caution">
    <text evidence="4">The sequence shown here is derived from an EMBL/GenBank/DDBJ whole genome shotgun (WGS) entry which is preliminary data.</text>
</comment>
<dbReference type="EMBL" id="JACVFC010000007">
    <property type="protein sequence ID" value="MBC9934974.1"/>
    <property type="molecule type" value="Genomic_DNA"/>
</dbReference>
<protein>
    <submittedName>
        <fullName evidence="4">TerD family protein</fullName>
    </submittedName>
</protein>
<organism evidence="4 5">
    <name type="scientific">Chitinophaga qingshengii</name>
    <dbReference type="NCBI Taxonomy" id="1569794"/>
    <lineage>
        <taxon>Bacteria</taxon>
        <taxon>Pseudomonadati</taxon>
        <taxon>Bacteroidota</taxon>
        <taxon>Chitinophagia</taxon>
        <taxon>Chitinophagales</taxon>
        <taxon>Chitinophagaceae</taxon>
        <taxon>Chitinophaga</taxon>
    </lineage>
</organism>
<evidence type="ECO:0000259" key="3">
    <source>
        <dbReference type="Pfam" id="PF02342"/>
    </source>
</evidence>
<comment type="similarity">
    <text evidence="1">Belongs to the CAPAB/TerDEXZ family.</text>
</comment>
<keyword evidence="5" id="KW-1185">Reference proteome</keyword>
<feature type="domain" description="TerD" evidence="3">
    <location>
        <begin position="1"/>
        <end position="78"/>
    </location>
</feature>
<dbReference type="CDD" id="cd06974">
    <property type="entry name" value="TerD_like"/>
    <property type="match status" value="1"/>
</dbReference>
<dbReference type="Gene3D" id="2.60.60.30">
    <property type="entry name" value="sav2460 like domains"/>
    <property type="match status" value="1"/>
</dbReference>
<proteinExistence type="inferred from homology"/>
<dbReference type="InterPro" id="IPR003325">
    <property type="entry name" value="TerD"/>
</dbReference>
<accession>A0ABR7TZT4</accession>
<dbReference type="Pfam" id="PF02342">
    <property type="entry name" value="TerD"/>
    <property type="match status" value="2"/>
</dbReference>
<evidence type="ECO:0000313" key="4">
    <source>
        <dbReference type="EMBL" id="MBC9934974.1"/>
    </source>
</evidence>
<evidence type="ECO:0000256" key="2">
    <source>
        <dbReference type="ARBA" id="ARBA00022686"/>
    </source>
</evidence>
<name>A0ABR7TZT4_9BACT</name>
<gene>
    <name evidence="4" type="ORF">ICL07_31645</name>
</gene>
<evidence type="ECO:0000256" key="1">
    <source>
        <dbReference type="ARBA" id="ARBA00008775"/>
    </source>
</evidence>
<dbReference type="InterPro" id="IPR051324">
    <property type="entry name" value="Stress/Tellurium_Resist"/>
</dbReference>
<dbReference type="PANTHER" id="PTHR32097">
    <property type="entry name" value="CAMP-BINDING PROTEIN 1-RELATED"/>
    <property type="match status" value="1"/>
</dbReference>
<dbReference type="RefSeq" id="WP_188092067.1">
    <property type="nucleotide sequence ID" value="NZ_JACVFC010000007.1"/>
</dbReference>
<evidence type="ECO:0000313" key="5">
    <source>
        <dbReference type="Proteomes" id="UP000659124"/>
    </source>
</evidence>
<sequence length="230" mass="25659">MAINLVKGQTIDLRKNDQGEEFDLSTVTIGLGWDVRQKKAEGGGGFFGKLFGGGAQKEEEYDLDAVAFLLDNNGKVANLGRTMQTRDGRSVGLYEGDVIFFNSMKHPSGHIWLTGDNRTGAGDGDDEQIIIKLNQMDQRYDKILFMVTIYQGRANNQHFGMIENAFIRAVDARGKEIAKFSLSGDSTYNGMCSMTFAEIYRKDGAWKFRAIGNPHQSDNFVDELKKLVYS</sequence>
<keyword evidence="2" id="KW-0778">Tellurium resistance</keyword>
<dbReference type="PANTHER" id="PTHR32097:SF4">
    <property type="entry name" value="GENERAL STRESS PROTEIN 16U"/>
    <property type="match status" value="1"/>
</dbReference>